<dbReference type="AlphaFoldDB" id="A0A0K9NWC6"/>
<dbReference type="PANTHER" id="PTHR35478:SF1">
    <property type="entry name" value="ZINC FINGER FYVE DOMAIN-CONTAINING PROTEIN 26"/>
    <property type="match status" value="1"/>
</dbReference>
<organism evidence="1 2">
    <name type="scientific">Zostera marina</name>
    <name type="common">Eelgrass</name>
    <dbReference type="NCBI Taxonomy" id="29655"/>
    <lineage>
        <taxon>Eukaryota</taxon>
        <taxon>Viridiplantae</taxon>
        <taxon>Streptophyta</taxon>
        <taxon>Embryophyta</taxon>
        <taxon>Tracheophyta</taxon>
        <taxon>Spermatophyta</taxon>
        <taxon>Magnoliopsida</taxon>
        <taxon>Liliopsida</taxon>
        <taxon>Zosteraceae</taxon>
        <taxon>Zostera</taxon>
    </lineage>
</organism>
<dbReference type="STRING" id="29655.A0A0K9NWC6"/>
<keyword evidence="2" id="KW-1185">Reference proteome</keyword>
<evidence type="ECO:0000313" key="2">
    <source>
        <dbReference type="Proteomes" id="UP000036987"/>
    </source>
</evidence>
<reference evidence="2" key="1">
    <citation type="journal article" date="2016" name="Nature">
        <title>The genome of the seagrass Zostera marina reveals angiosperm adaptation to the sea.</title>
        <authorList>
            <person name="Olsen J.L."/>
            <person name="Rouze P."/>
            <person name="Verhelst B."/>
            <person name="Lin Y.-C."/>
            <person name="Bayer T."/>
            <person name="Collen J."/>
            <person name="Dattolo E."/>
            <person name="De Paoli E."/>
            <person name="Dittami S."/>
            <person name="Maumus F."/>
            <person name="Michel G."/>
            <person name="Kersting A."/>
            <person name="Lauritano C."/>
            <person name="Lohaus R."/>
            <person name="Toepel M."/>
            <person name="Tonon T."/>
            <person name="Vanneste K."/>
            <person name="Amirebrahimi M."/>
            <person name="Brakel J."/>
            <person name="Bostroem C."/>
            <person name="Chovatia M."/>
            <person name="Grimwood J."/>
            <person name="Jenkins J.W."/>
            <person name="Jueterbock A."/>
            <person name="Mraz A."/>
            <person name="Stam W.T."/>
            <person name="Tice H."/>
            <person name="Bornberg-Bauer E."/>
            <person name="Green P.J."/>
            <person name="Pearson G.A."/>
            <person name="Procaccini G."/>
            <person name="Duarte C.M."/>
            <person name="Schmutz J."/>
            <person name="Reusch T.B.H."/>
            <person name="Van de Peer Y."/>
        </authorList>
    </citation>
    <scope>NUCLEOTIDE SEQUENCE [LARGE SCALE GENOMIC DNA]</scope>
    <source>
        <strain evidence="2">cv. Finnish</strain>
    </source>
</reference>
<accession>A0A0K9NWC6</accession>
<comment type="caution">
    <text evidence="1">The sequence shown here is derived from an EMBL/GenBank/DDBJ whole genome shotgun (WGS) entry which is preliminary data.</text>
</comment>
<dbReference type="OMA" id="RSHQNFA"/>
<proteinExistence type="predicted"/>
<dbReference type="OrthoDB" id="1936617at2759"/>
<sequence length="63" mass="7075">MEDVNSKNKEVELLSRVAANYLFLAQYEPLRAVLLSLCNRNPDLALSILRTIVLKAGRFDGVL</sequence>
<gene>
    <name evidence="1" type="ORF">ZOSMA_5G01290</name>
</gene>
<dbReference type="Proteomes" id="UP000036987">
    <property type="component" value="Unassembled WGS sequence"/>
</dbReference>
<protein>
    <submittedName>
        <fullName evidence="1">Uncharacterized protein</fullName>
    </submittedName>
</protein>
<dbReference type="EMBL" id="LFYR01001623">
    <property type="protein sequence ID" value="KMZ60265.1"/>
    <property type="molecule type" value="Genomic_DNA"/>
</dbReference>
<dbReference type="PANTHER" id="PTHR35478">
    <property type="entry name" value="ZINC FINGER FYVE DOMAIN PROTEIN"/>
    <property type="match status" value="1"/>
</dbReference>
<name>A0A0K9NWC6_ZOSMR</name>
<evidence type="ECO:0000313" key="1">
    <source>
        <dbReference type="EMBL" id="KMZ60265.1"/>
    </source>
</evidence>